<dbReference type="EMBL" id="JBBPBM010000026">
    <property type="protein sequence ID" value="KAK8539445.1"/>
    <property type="molecule type" value="Genomic_DNA"/>
</dbReference>
<feature type="compositionally biased region" description="Low complexity" evidence="1">
    <location>
        <begin position="121"/>
        <end position="138"/>
    </location>
</feature>
<proteinExistence type="predicted"/>
<evidence type="ECO:0000313" key="3">
    <source>
        <dbReference type="Proteomes" id="UP001472677"/>
    </source>
</evidence>
<dbReference type="Proteomes" id="UP001472677">
    <property type="component" value="Unassembled WGS sequence"/>
</dbReference>
<name>A0ABR2DI65_9ROSI</name>
<sequence>MAEQRDSITGRNSVEVIVNPSDVEDLHDMEVGKRMELGKASYTSVTAKVVEVRNYDACGPRKEDVEIGIERHGVRVLVRKVSRRAMSRSMVLSSRFAALVDVEGVVHCDEGNVAGSNTKQSGASSLVSKSKGSSLNSVSKGLVPPKVFTKTTAYLASNPKK</sequence>
<reference evidence="2 3" key="1">
    <citation type="journal article" date="2024" name="G3 (Bethesda)">
        <title>Genome assembly of Hibiscus sabdariffa L. provides insights into metabolisms of medicinal natural products.</title>
        <authorList>
            <person name="Kim T."/>
        </authorList>
    </citation>
    <scope>NUCLEOTIDE SEQUENCE [LARGE SCALE GENOMIC DNA]</scope>
    <source>
        <strain evidence="2">TK-2024</strain>
        <tissue evidence="2">Old leaves</tissue>
    </source>
</reference>
<organism evidence="2 3">
    <name type="scientific">Hibiscus sabdariffa</name>
    <name type="common">roselle</name>
    <dbReference type="NCBI Taxonomy" id="183260"/>
    <lineage>
        <taxon>Eukaryota</taxon>
        <taxon>Viridiplantae</taxon>
        <taxon>Streptophyta</taxon>
        <taxon>Embryophyta</taxon>
        <taxon>Tracheophyta</taxon>
        <taxon>Spermatophyta</taxon>
        <taxon>Magnoliopsida</taxon>
        <taxon>eudicotyledons</taxon>
        <taxon>Gunneridae</taxon>
        <taxon>Pentapetalae</taxon>
        <taxon>rosids</taxon>
        <taxon>malvids</taxon>
        <taxon>Malvales</taxon>
        <taxon>Malvaceae</taxon>
        <taxon>Malvoideae</taxon>
        <taxon>Hibiscus</taxon>
    </lineage>
</organism>
<gene>
    <name evidence="2" type="ORF">V6N12_043071</name>
</gene>
<feature type="region of interest" description="Disordered" evidence="1">
    <location>
        <begin position="113"/>
        <end position="138"/>
    </location>
</feature>
<protein>
    <submittedName>
        <fullName evidence="2">Uncharacterized protein</fullName>
    </submittedName>
</protein>
<evidence type="ECO:0000256" key="1">
    <source>
        <dbReference type="SAM" id="MobiDB-lite"/>
    </source>
</evidence>
<evidence type="ECO:0000313" key="2">
    <source>
        <dbReference type="EMBL" id="KAK8539445.1"/>
    </source>
</evidence>
<keyword evidence="3" id="KW-1185">Reference proteome</keyword>
<comment type="caution">
    <text evidence="2">The sequence shown here is derived from an EMBL/GenBank/DDBJ whole genome shotgun (WGS) entry which is preliminary data.</text>
</comment>
<accession>A0ABR2DI65</accession>